<gene>
    <name evidence="3" type="ORF">JKP88DRAFT_270884</name>
</gene>
<comment type="caution">
    <text evidence="3">The sequence shown here is derived from an EMBL/GenBank/DDBJ whole genome shotgun (WGS) entry which is preliminary data.</text>
</comment>
<evidence type="ECO:0000313" key="3">
    <source>
        <dbReference type="EMBL" id="KAG5176120.1"/>
    </source>
</evidence>
<dbReference type="Gene3D" id="3.40.50.150">
    <property type="entry name" value="Vaccinia Virus protein VP39"/>
    <property type="match status" value="1"/>
</dbReference>
<keyword evidence="4" id="KW-1185">Reference proteome</keyword>
<dbReference type="PANTHER" id="PTHR43036">
    <property type="entry name" value="OSJNBB0011N17.9 PROTEIN"/>
    <property type="match status" value="1"/>
</dbReference>
<protein>
    <submittedName>
        <fullName evidence="3">Methyltransferase type 11</fullName>
    </submittedName>
</protein>
<dbReference type="SUPFAM" id="SSF53335">
    <property type="entry name" value="S-adenosyl-L-methionine-dependent methyltransferases"/>
    <property type="match status" value="1"/>
</dbReference>
<accession>A0A835YM46</accession>
<dbReference type="GO" id="GO:0032259">
    <property type="term" value="P:methylation"/>
    <property type="evidence" value="ECO:0007669"/>
    <property type="project" value="UniProtKB-KW"/>
</dbReference>
<dbReference type="CDD" id="cd02440">
    <property type="entry name" value="AdoMet_MTases"/>
    <property type="match status" value="1"/>
</dbReference>
<dbReference type="PANTHER" id="PTHR43036:SF2">
    <property type="entry name" value="OS04G0481300 PROTEIN"/>
    <property type="match status" value="1"/>
</dbReference>
<dbReference type="Proteomes" id="UP000664859">
    <property type="component" value="Unassembled WGS sequence"/>
</dbReference>
<dbReference type="GO" id="GO:0008757">
    <property type="term" value="F:S-adenosylmethionine-dependent methyltransferase activity"/>
    <property type="evidence" value="ECO:0007669"/>
    <property type="project" value="InterPro"/>
</dbReference>
<sequence length="244" mass="27000">MSAASTGTPPVQPVLSESDRRKYDTAPDAYWYNTPRLVFHVDSSFTSKLTDLYRERIPAGGTVLDMMSSWVSHLPSDVRYAQVDGHGLNREELQRNPQLTDIRVQDLNADPYLPFDSEQYDAVVCAVSVQYLQQPERIFGDVYRVLKPGGVAIFSFSNRMFGNKAITAWIDRDDAGRAALVSSYFRSVQPVGEAGSPQGFTEPEVIMKDASIAGIFASFAREVVGLNVGGDPFIAVVAYKDYKP</sequence>
<dbReference type="AlphaFoldDB" id="A0A835YM46"/>
<dbReference type="InterPro" id="IPR013216">
    <property type="entry name" value="Methyltransf_11"/>
</dbReference>
<dbReference type="Pfam" id="PF08241">
    <property type="entry name" value="Methyltransf_11"/>
    <property type="match status" value="1"/>
</dbReference>
<dbReference type="OrthoDB" id="2013972at2759"/>
<feature type="region of interest" description="Disordered" evidence="1">
    <location>
        <begin position="1"/>
        <end position="20"/>
    </location>
</feature>
<proteinExistence type="predicted"/>
<dbReference type="InterPro" id="IPR029063">
    <property type="entry name" value="SAM-dependent_MTases_sf"/>
</dbReference>
<feature type="domain" description="Methyltransferase type 11" evidence="2">
    <location>
        <begin position="91"/>
        <end position="154"/>
    </location>
</feature>
<evidence type="ECO:0000313" key="4">
    <source>
        <dbReference type="Proteomes" id="UP000664859"/>
    </source>
</evidence>
<dbReference type="EMBL" id="JAFCMP010000540">
    <property type="protein sequence ID" value="KAG5176120.1"/>
    <property type="molecule type" value="Genomic_DNA"/>
</dbReference>
<name>A0A835YM46_9STRA</name>
<evidence type="ECO:0000259" key="2">
    <source>
        <dbReference type="Pfam" id="PF08241"/>
    </source>
</evidence>
<organism evidence="3 4">
    <name type="scientific">Tribonema minus</name>
    <dbReference type="NCBI Taxonomy" id="303371"/>
    <lineage>
        <taxon>Eukaryota</taxon>
        <taxon>Sar</taxon>
        <taxon>Stramenopiles</taxon>
        <taxon>Ochrophyta</taxon>
        <taxon>PX clade</taxon>
        <taxon>Xanthophyceae</taxon>
        <taxon>Tribonematales</taxon>
        <taxon>Tribonemataceae</taxon>
        <taxon>Tribonema</taxon>
    </lineage>
</organism>
<keyword evidence="3" id="KW-0808">Transferase</keyword>
<reference evidence="3" key="1">
    <citation type="submission" date="2021-02" db="EMBL/GenBank/DDBJ databases">
        <title>First Annotated Genome of the Yellow-green Alga Tribonema minus.</title>
        <authorList>
            <person name="Mahan K.M."/>
        </authorList>
    </citation>
    <scope>NUCLEOTIDE SEQUENCE</scope>
    <source>
        <strain evidence="3">UTEX B ZZ1240</strain>
    </source>
</reference>
<evidence type="ECO:0000256" key="1">
    <source>
        <dbReference type="SAM" id="MobiDB-lite"/>
    </source>
</evidence>
<keyword evidence="3" id="KW-0489">Methyltransferase</keyword>